<gene>
    <name evidence="3" type="ORF">ES288_D13G185400v1</name>
</gene>
<evidence type="ECO:0000313" key="4">
    <source>
        <dbReference type="Proteomes" id="UP000323506"/>
    </source>
</evidence>
<dbReference type="InterPro" id="IPR011009">
    <property type="entry name" value="Kinase-like_dom_sf"/>
</dbReference>
<dbReference type="Gene3D" id="3.30.200.20">
    <property type="entry name" value="Phosphorylase Kinase, domain 1"/>
    <property type="match status" value="1"/>
</dbReference>
<feature type="domain" description="Protein kinase" evidence="2">
    <location>
        <begin position="15"/>
        <end position="51"/>
    </location>
</feature>
<dbReference type="GO" id="GO:0004672">
    <property type="term" value="F:protein kinase activity"/>
    <property type="evidence" value="ECO:0007669"/>
    <property type="project" value="InterPro"/>
</dbReference>
<dbReference type="InterPro" id="IPR017441">
    <property type="entry name" value="Protein_kinase_ATP_BS"/>
</dbReference>
<dbReference type="InterPro" id="IPR000719">
    <property type="entry name" value="Prot_kinase_dom"/>
</dbReference>
<proteinExistence type="predicted"/>
<dbReference type="SUPFAM" id="SSF56112">
    <property type="entry name" value="Protein kinase-like (PK-like)"/>
    <property type="match status" value="1"/>
</dbReference>
<dbReference type="EMBL" id="CM017713">
    <property type="protein sequence ID" value="TYG37981.1"/>
    <property type="molecule type" value="Genomic_DNA"/>
</dbReference>
<dbReference type="PROSITE" id="PS50011">
    <property type="entry name" value="PROTEIN_KINASE_DOM"/>
    <property type="match status" value="1"/>
</dbReference>
<accession>A0A5D1ZZE7</accession>
<dbReference type="PROSITE" id="PS00107">
    <property type="entry name" value="PROTEIN_KINASE_ATP"/>
    <property type="match status" value="1"/>
</dbReference>
<dbReference type="Proteomes" id="UP000323506">
    <property type="component" value="Chromosome D13"/>
</dbReference>
<keyword evidence="1" id="KW-0547">Nucleotide-binding</keyword>
<feature type="binding site" evidence="1">
    <location>
        <position position="44"/>
    </location>
    <ligand>
        <name>ATP</name>
        <dbReference type="ChEBI" id="CHEBI:30616"/>
    </ligand>
</feature>
<evidence type="ECO:0000256" key="1">
    <source>
        <dbReference type="PROSITE-ProRule" id="PRU10141"/>
    </source>
</evidence>
<protein>
    <recommendedName>
        <fullName evidence="2">Protein kinase domain-containing protein</fullName>
    </recommendedName>
</protein>
<dbReference type="AlphaFoldDB" id="A0A5D1ZZE7"/>
<evidence type="ECO:0000313" key="3">
    <source>
        <dbReference type="EMBL" id="TYG37981.1"/>
    </source>
</evidence>
<keyword evidence="1" id="KW-0067">ATP-binding</keyword>
<sequence>MADIEGLQPAAGSRFSQVELIGRGAFGDVYKVFDKELKKEVAIKVIDLEDS</sequence>
<reference evidence="3 4" key="1">
    <citation type="submission" date="2019-06" db="EMBL/GenBank/DDBJ databases">
        <title>WGS assembly of Gossypium darwinii.</title>
        <authorList>
            <person name="Chen Z.J."/>
            <person name="Sreedasyam A."/>
            <person name="Ando A."/>
            <person name="Song Q."/>
            <person name="De L."/>
            <person name="Hulse-Kemp A."/>
            <person name="Ding M."/>
            <person name="Ye W."/>
            <person name="Kirkbride R."/>
            <person name="Jenkins J."/>
            <person name="Plott C."/>
            <person name="Lovell J."/>
            <person name="Lin Y.-M."/>
            <person name="Vaughn R."/>
            <person name="Liu B."/>
            <person name="Li W."/>
            <person name="Simpson S."/>
            <person name="Scheffler B."/>
            <person name="Saski C."/>
            <person name="Grover C."/>
            <person name="Hu G."/>
            <person name="Conover J."/>
            <person name="Carlson J."/>
            <person name="Shu S."/>
            <person name="Boston L."/>
            <person name="Williams M."/>
            <person name="Peterson D."/>
            <person name="Mcgee K."/>
            <person name="Jones D."/>
            <person name="Wendel J."/>
            <person name="Stelly D."/>
            <person name="Grimwood J."/>
            <person name="Schmutz J."/>
        </authorList>
    </citation>
    <scope>NUCLEOTIDE SEQUENCE [LARGE SCALE GENOMIC DNA]</scope>
    <source>
        <strain evidence="3">1808015.09</strain>
    </source>
</reference>
<name>A0A5D1ZZE7_GOSDA</name>
<keyword evidence="4" id="KW-1185">Reference proteome</keyword>
<evidence type="ECO:0000259" key="2">
    <source>
        <dbReference type="PROSITE" id="PS50011"/>
    </source>
</evidence>
<dbReference type="GO" id="GO:0005524">
    <property type="term" value="F:ATP binding"/>
    <property type="evidence" value="ECO:0007669"/>
    <property type="project" value="UniProtKB-UniRule"/>
</dbReference>
<organism evidence="3 4">
    <name type="scientific">Gossypium darwinii</name>
    <name type="common">Darwin's cotton</name>
    <name type="synonym">Gossypium barbadense var. darwinii</name>
    <dbReference type="NCBI Taxonomy" id="34276"/>
    <lineage>
        <taxon>Eukaryota</taxon>
        <taxon>Viridiplantae</taxon>
        <taxon>Streptophyta</taxon>
        <taxon>Embryophyta</taxon>
        <taxon>Tracheophyta</taxon>
        <taxon>Spermatophyta</taxon>
        <taxon>Magnoliopsida</taxon>
        <taxon>eudicotyledons</taxon>
        <taxon>Gunneridae</taxon>
        <taxon>Pentapetalae</taxon>
        <taxon>rosids</taxon>
        <taxon>malvids</taxon>
        <taxon>Malvales</taxon>
        <taxon>Malvaceae</taxon>
        <taxon>Malvoideae</taxon>
        <taxon>Gossypium</taxon>
    </lineage>
</organism>